<evidence type="ECO:0000313" key="2">
    <source>
        <dbReference type="Proteomes" id="UP000826271"/>
    </source>
</evidence>
<sequence>MGVLETLLGKTERRLKEMLYRFSGVRLEENLHILELMLMTYTLRLSYRGISCFEYYKQKLNFVLSRVDHLHIEESLELSHFVNELQNISSEVQNSEDGSIHKLYLLLPKPLNLFSLKHFVLSGELKYPDGEVVVCDNDFQNPIPFISGLPVGIPFRIKLYNISNETRLWLTMTLGVKSTQTPKVKNFSLMVSIAMECLSEDQQHFTHRHLVSSWLKNASGMLQMSLSHGKDDELFCKAAS</sequence>
<dbReference type="Proteomes" id="UP000826271">
    <property type="component" value="Unassembled WGS sequence"/>
</dbReference>
<dbReference type="AlphaFoldDB" id="A0AAV6X3X1"/>
<gene>
    <name evidence="1" type="ORF">BUALT_Bualt09G0131100</name>
</gene>
<proteinExistence type="predicted"/>
<dbReference type="GO" id="GO:0010496">
    <property type="term" value="P:intercellular transport"/>
    <property type="evidence" value="ECO:0007669"/>
    <property type="project" value="TreeGrafter"/>
</dbReference>
<name>A0AAV6X3X1_9LAMI</name>
<evidence type="ECO:0000313" key="1">
    <source>
        <dbReference type="EMBL" id="KAG8377079.1"/>
    </source>
</evidence>
<comment type="caution">
    <text evidence="1">The sequence shown here is derived from an EMBL/GenBank/DDBJ whole genome shotgun (WGS) entry which is preliminary data.</text>
</comment>
<dbReference type="GO" id="GO:0005768">
    <property type="term" value="C:endosome"/>
    <property type="evidence" value="ECO:0007669"/>
    <property type="project" value="TreeGrafter"/>
</dbReference>
<keyword evidence="2" id="KW-1185">Reference proteome</keyword>
<dbReference type="EMBL" id="WHWC01000009">
    <property type="protein sequence ID" value="KAG8377079.1"/>
    <property type="molecule type" value="Genomic_DNA"/>
</dbReference>
<accession>A0AAV6X3X1</accession>
<organism evidence="1 2">
    <name type="scientific">Buddleja alternifolia</name>
    <dbReference type="NCBI Taxonomy" id="168488"/>
    <lineage>
        <taxon>Eukaryota</taxon>
        <taxon>Viridiplantae</taxon>
        <taxon>Streptophyta</taxon>
        <taxon>Embryophyta</taxon>
        <taxon>Tracheophyta</taxon>
        <taxon>Spermatophyta</taxon>
        <taxon>Magnoliopsida</taxon>
        <taxon>eudicotyledons</taxon>
        <taxon>Gunneridae</taxon>
        <taxon>Pentapetalae</taxon>
        <taxon>asterids</taxon>
        <taxon>lamiids</taxon>
        <taxon>Lamiales</taxon>
        <taxon>Scrophulariaceae</taxon>
        <taxon>Buddlejeae</taxon>
        <taxon>Buddleja</taxon>
    </lineage>
</organism>
<dbReference type="PANTHER" id="PTHR20938">
    <property type="entry name" value="INTEGRATOR COMPLEX SUBUNIT 4"/>
    <property type="match status" value="1"/>
</dbReference>
<dbReference type="PANTHER" id="PTHR20938:SF0">
    <property type="entry name" value="INTEGRATOR COMPLEX SUBUNIT 4"/>
    <property type="match status" value="1"/>
</dbReference>
<protein>
    <submittedName>
        <fullName evidence="1">Uncharacterized protein</fullName>
    </submittedName>
</protein>
<reference evidence="1" key="1">
    <citation type="submission" date="2019-10" db="EMBL/GenBank/DDBJ databases">
        <authorList>
            <person name="Zhang R."/>
            <person name="Pan Y."/>
            <person name="Wang J."/>
            <person name="Ma R."/>
            <person name="Yu S."/>
        </authorList>
    </citation>
    <scope>NUCLEOTIDE SEQUENCE</scope>
    <source>
        <strain evidence="1">LA-IB0</strain>
        <tissue evidence="1">Leaf</tissue>
    </source>
</reference>